<dbReference type="CDD" id="cd07521">
    <property type="entry name" value="HAD_FCP1-like"/>
    <property type="match status" value="1"/>
</dbReference>
<keyword evidence="2 6" id="KW-0378">Hydrolase</keyword>
<evidence type="ECO:0000259" key="8">
    <source>
        <dbReference type="PROSITE" id="PS50172"/>
    </source>
</evidence>
<keyword evidence="11" id="KW-1185">Reference proteome</keyword>
<dbReference type="InterPro" id="IPR039189">
    <property type="entry name" value="Fcp1"/>
</dbReference>
<dbReference type="FunFam" id="3.40.50.1000:FF:000142">
    <property type="entry name" value="Similar to FCP1-like phosphatase"/>
    <property type="match status" value="1"/>
</dbReference>
<feature type="compositionally biased region" description="Acidic residues" evidence="7">
    <location>
        <begin position="460"/>
        <end position="477"/>
    </location>
</feature>
<dbReference type="Proteomes" id="UP000002258">
    <property type="component" value="Chromosome 7"/>
</dbReference>
<feature type="compositionally biased region" description="Acidic residues" evidence="7">
    <location>
        <begin position="747"/>
        <end position="761"/>
    </location>
</feature>
<dbReference type="SUPFAM" id="SSF56784">
    <property type="entry name" value="HAD-like"/>
    <property type="match status" value="1"/>
</dbReference>
<dbReference type="GeneID" id="4840559"/>
<dbReference type="PROSITE" id="PS50172">
    <property type="entry name" value="BRCT"/>
    <property type="match status" value="1"/>
</dbReference>
<evidence type="ECO:0000256" key="2">
    <source>
        <dbReference type="ARBA" id="ARBA00022801"/>
    </source>
</evidence>
<keyword evidence="3 6" id="KW-0539">Nucleus</keyword>
<dbReference type="Pfam" id="PF03031">
    <property type="entry name" value="NIF"/>
    <property type="match status" value="1"/>
</dbReference>
<dbReference type="InterPro" id="IPR023214">
    <property type="entry name" value="HAD_sf"/>
</dbReference>
<dbReference type="InterPro" id="IPR011947">
    <property type="entry name" value="FCP1_euk"/>
</dbReference>
<evidence type="ECO:0000313" key="10">
    <source>
        <dbReference type="EMBL" id="ABN68355.2"/>
    </source>
</evidence>
<dbReference type="Gene3D" id="3.40.50.10190">
    <property type="entry name" value="BRCT domain"/>
    <property type="match status" value="1"/>
</dbReference>
<evidence type="ECO:0000256" key="5">
    <source>
        <dbReference type="ARBA" id="ARBA00048336"/>
    </source>
</evidence>
<dbReference type="InterPro" id="IPR001357">
    <property type="entry name" value="BRCT_dom"/>
</dbReference>
<accession>A3LZK8</accession>
<organism evidence="10 11">
    <name type="scientific">Scheffersomyces stipitis (strain ATCC 58785 / CBS 6054 / NBRC 10063 / NRRL Y-11545)</name>
    <name type="common">Yeast</name>
    <name type="synonym">Pichia stipitis</name>
    <dbReference type="NCBI Taxonomy" id="322104"/>
    <lineage>
        <taxon>Eukaryota</taxon>
        <taxon>Fungi</taxon>
        <taxon>Dikarya</taxon>
        <taxon>Ascomycota</taxon>
        <taxon>Saccharomycotina</taxon>
        <taxon>Pichiomycetes</taxon>
        <taxon>Debaryomycetaceae</taxon>
        <taxon>Scheffersomyces</taxon>
    </lineage>
</organism>
<dbReference type="FunFam" id="1.10.287.10:FF:000032">
    <property type="entry name" value="CTD phosphatase-related (Eurofung)"/>
    <property type="match status" value="1"/>
</dbReference>
<dbReference type="InParanoid" id="A3LZK8"/>
<dbReference type="HOGENOM" id="CLU_007683_0_0_1"/>
<dbReference type="RefSeq" id="XP_001386384.2">
    <property type="nucleotide sequence ID" value="XM_001386347.1"/>
</dbReference>
<dbReference type="OrthoDB" id="10249888at2759"/>
<dbReference type="EC" id="3.1.3.16" evidence="6"/>
<dbReference type="NCBIfam" id="TIGR02250">
    <property type="entry name" value="FCP1_euk"/>
    <property type="match status" value="1"/>
</dbReference>
<dbReference type="SMART" id="SM00292">
    <property type="entry name" value="BRCT"/>
    <property type="match status" value="1"/>
</dbReference>
<dbReference type="GO" id="GO:0008420">
    <property type="term" value="F:RNA polymerase II CTD heptapeptide repeat phosphatase activity"/>
    <property type="evidence" value="ECO:0007669"/>
    <property type="project" value="UniProtKB-UniRule"/>
</dbReference>
<feature type="domain" description="FCP1 homology" evidence="9">
    <location>
        <begin position="161"/>
        <end position="348"/>
    </location>
</feature>
<dbReference type="FunCoup" id="A3LZK8">
    <property type="interactions" value="842"/>
</dbReference>
<dbReference type="CDD" id="cd17729">
    <property type="entry name" value="BRCT_CTDP1"/>
    <property type="match status" value="1"/>
</dbReference>
<gene>
    <name evidence="10" type="ORF">PICST_63097</name>
</gene>
<feature type="compositionally biased region" description="Basic and acidic residues" evidence="7">
    <location>
        <begin position="442"/>
        <end position="451"/>
    </location>
</feature>
<evidence type="ECO:0000259" key="9">
    <source>
        <dbReference type="PROSITE" id="PS50969"/>
    </source>
</evidence>
<sequence>MSDSTPITLPQSVPFPVTITSIDCSVGQTVAKHKPIFKYKYWEYQDDPNSQEAVPPKIRVERIGTFESPIEGEVQQINIAVLDEVAHSGIELCSIREPCSHTVQYGGLCALCGKAVEDEKDYSGYTFEDRATISMSHDNTGLKISLDEAAKIEQSTTDRLNEEKKLILVVDLDQTVIHATVDPTVGEWQSDPSNPNYPAIKDVKTFCLEEEAIVPPGWTGPRLAPTKCWYYVKVRPGLSDFLEEIVNLYEMHIYTMATRNYALAIAKIIDPTGKYFGDRILSRDESGSLTHKNLKRLFPVDQSMVVIIDDRGDIWQWESNLIKVVPYDFFVGIGDINSSFLPKKNGQLTGPTKKRKSIAKLEAQATAELQVEEEPSFDDDEDKAAADLDADSASPVDRILELGGGEGNTDLLIEQSITRNQSIEQQQSERPLAKLQHDLEKMHHHEQDGHSRSNSPDGTSADEEEDDDDDEDDNLLYDDDNELTALNKVLINIHNQYYKILGENILKNSSLKPDLTKIIPYMKSQTLEGITVLFSGIIPLGINFENADIVIWCKQFGVKVVNEVYPEVTHVVCRDPSNGQGPTFKARVARKILPDAHIVNPDWLFACLSAWNKVDEADYLIPLGDEKLWVVRSKDIEKYQKALENQKQKEADRSIQRPRFGSIDSIEEYDLEQANQEVDEFLAGISDDDEDDEDDLEATLVDEIRNGGNYKNVNEEDEYDEELENGKSADSFIKELYSTKKRKHEQEEEDESENEVVEEPESNGQKPSKDEDLDELEQELLDGFDDLEED</sequence>
<evidence type="ECO:0000256" key="4">
    <source>
        <dbReference type="ARBA" id="ARBA00047761"/>
    </source>
</evidence>
<comment type="subcellular location">
    <subcellularLocation>
        <location evidence="1 6">Nucleus</location>
    </subcellularLocation>
</comment>
<dbReference type="OMA" id="DQTVIHC"/>
<name>A3LZK8_PICST</name>
<reference evidence="10 11" key="1">
    <citation type="journal article" date="2007" name="Nat. Biotechnol.">
        <title>Genome sequence of the lignocellulose-bioconverting and xylose-fermenting yeast Pichia stipitis.</title>
        <authorList>
            <person name="Jeffries T.W."/>
            <person name="Grigoriev I.V."/>
            <person name="Grimwood J."/>
            <person name="Laplaza J.M."/>
            <person name="Aerts A."/>
            <person name="Salamov A."/>
            <person name="Schmutz J."/>
            <person name="Lindquist E."/>
            <person name="Dehal P."/>
            <person name="Shapiro H."/>
            <person name="Jin Y.S."/>
            <person name="Passoth V."/>
            <person name="Richardson P.M."/>
        </authorList>
    </citation>
    <scope>NUCLEOTIDE SEQUENCE [LARGE SCALE GENOMIC DNA]</scope>
    <source>
        <strain evidence="11">ATCC 58785 / CBS 6054 / NBRC 10063 / NRRL Y-11545</strain>
    </source>
</reference>
<comment type="catalytic activity">
    <reaction evidence="5 6">
        <text>O-phospho-L-threonyl-[protein] + H2O = L-threonyl-[protein] + phosphate</text>
        <dbReference type="Rhea" id="RHEA:47004"/>
        <dbReference type="Rhea" id="RHEA-COMP:11060"/>
        <dbReference type="Rhea" id="RHEA-COMP:11605"/>
        <dbReference type="ChEBI" id="CHEBI:15377"/>
        <dbReference type="ChEBI" id="CHEBI:30013"/>
        <dbReference type="ChEBI" id="CHEBI:43474"/>
        <dbReference type="ChEBI" id="CHEBI:61977"/>
        <dbReference type="EC" id="3.1.3.16"/>
    </reaction>
</comment>
<evidence type="ECO:0000256" key="1">
    <source>
        <dbReference type="ARBA" id="ARBA00004123"/>
    </source>
</evidence>
<dbReference type="eggNOG" id="KOG0323">
    <property type="taxonomic scope" value="Eukaryota"/>
</dbReference>
<dbReference type="PANTHER" id="PTHR23081">
    <property type="entry name" value="RNA POLYMERASE II CTD PHOSPHATASE"/>
    <property type="match status" value="1"/>
</dbReference>
<feature type="compositionally biased region" description="Acidic residues" evidence="7">
    <location>
        <begin position="370"/>
        <end position="382"/>
    </location>
</feature>
<dbReference type="PANTHER" id="PTHR23081:SF36">
    <property type="entry name" value="RNA POLYMERASE II SUBUNIT A C-TERMINAL DOMAIN PHOSPHATASE"/>
    <property type="match status" value="1"/>
</dbReference>
<dbReference type="Gene3D" id="3.40.50.1000">
    <property type="entry name" value="HAD superfamily/HAD-like"/>
    <property type="match status" value="1"/>
</dbReference>
<dbReference type="KEGG" id="pic:PICST_63097"/>
<dbReference type="Pfam" id="PF00533">
    <property type="entry name" value="BRCT"/>
    <property type="match status" value="1"/>
</dbReference>
<protein>
    <recommendedName>
        <fullName evidence="6">RNA polymerase II subunit A C-terminal domain phosphatase</fullName>
        <ecNumber evidence="6">3.1.3.16</ecNumber>
    </recommendedName>
</protein>
<evidence type="ECO:0000256" key="6">
    <source>
        <dbReference type="RuleBase" id="RU366066"/>
    </source>
</evidence>
<dbReference type="STRING" id="322104.A3LZK8"/>
<dbReference type="PROSITE" id="PS50969">
    <property type="entry name" value="FCP1"/>
    <property type="match status" value="1"/>
</dbReference>
<dbReference type="InterPro" id="IPR036420">
    <property type="entry name" value="BRCT_dom_sf"/>
</dbReference>
<dbReference type="SUPFAM" id="SSF52113">
    <property type="entry name" value="BRCT domain"/>
    <property type="match status" value="1"/>
</dbReference>
<dbReference type="InterPro" id="IPR036412">
    <property type="entry name" value="HAD-like_sf"/>
</dbReference>
<feature type="compositionally biased region" description="Acidic residues" evidence="7">
    <location>
        <begin position="771"/>
        <end position="790"/>
    </location>
</feature>
<proteinExistence type="predicted"/>
<dbReference type="InterPro" id="IPR004274">
    <property type="entry name" value="FCP1_dom"/>
</dbReference>
<dbReference type="AlphaFoldDB" id="A3LZK8"/>
<dbReference type="Gene3D" id="1.10.287.10">
    <property type="entry name" value="S15/NS1, RNA-binding"/>
    <property type="match status" value="1"/>
</dbReference>
<feature type="region of interest" description="Disordered" evidence="7">
    <location>
        <begin position="369"/>
        <end position="392"/>
    </location>
</feature>
<feature type="region of interest" description="Disordered" evidence="7">
    <location>
        <begin position="707"/>
        <end position="790"/>
    </location>
</feature>
<dbReference type="GO" id="GO:0005829">
    <property type="term" value="C:cytosol"/>
    <property type="evidence" value="ECO:0007669"/>
    <property type="project" value="EnsemblFungi"/>
</dbReference>
<evidence type="ECO:0000256" key="7">
    <source>
        <dbReference type="SAM" id="MobiDB-lite"/>
    </source>
</evidence>
<comment type="function">
    <text evidence="6">This promotes the activity of RNA polymerase II.</text>
</comment>
<dbReference type="EMBL" id="CP000501">
    <property type="protein sequence ID" value="ABN68355.2"/>
    <property type="molecule type" value="Genomic_DNA"/>
</dbReference>
<evidence type="ECO:0000313" key="11">
    <source>
        <dbReference type="Proteomes" id="UP000002258"/>
    </source>
</evidence>
<comment type="catalytic activity">
    <reaction evidence="4 6">
        <text>O-phospho-L-seryl-[protein] + H2O = L-seryl-[protein] + phosphate</text>
        <dbReference type="Rhea" id="RHEA:20629"/>
        <dbReference type="Rhea" id="RHEA-COMP:9863"/>
        <dbReference type="Rhea" id="RHEA-COMP:11604"/>
        <dbReference type="ChEBI" id="CHEBI:15377"/>
        <dbReference type="ChEBI" id="CHEBI:29999"/>
        <dbReference type="ChEBI" id="CHEBI:43474"/>
        <dbReference type="ChEBI" id="CHEBI:83421"/>
        <dbReference type="EC" id="3.1.3.16"/>
    </reaction>
</comment>
<dbReference type="SMART" id="SM00577">
    <property type="entry name" value="CPDc"/>
    <property type="match status" value="1"/>
</dbReference>
<evidence type="ECO:0000256" key="3">
    <source>
        <dbReference type="ARBA" id="ARBA00023242"/>
    </source>
</evidence>
<feature type="domain" description="BRCT" evidence="8">
    <location>
        <begin position="522"/>
        <end position="621"/>
    </location>
</feature>
<feature type="region of interest" description="Disordered" evidence="7">
    <location>
        <begin position="442"/>
        <end position="477"/>
    </location>
</feature>
<dbReference type="GO" id="GO:0005634">
    <property type="term" value="C:nucleus"/>
    <property type="evidence" value="ECO:0007669"/>
    <property type="project" value="UniProtKB-SubCell"/>
</dbReference>